<name>C6WVC7_METML</name>
<protein>
    <submittedName>
        <fullName evidence="2">Uncharacterized protein</fullName>
    </submittedName>
</protein>
<evidence type="ECO:0000256" key="1">
    <source>
        <dbReference type="SAM" id="Phobius"/>
    </source>
</evidence>
<feature type="transmembrane region" description="Helical" evidence="1">
    <location>
        <begin position="12"/>
        <end position="31"/>
    </location>
</feature>
<reference evidence="2 3" key="2">
    <citation type="journal article" date="2011" name="J. Bacteriol.">
        <title>Genomes of three methylotrophs from a single niche uncover genetic and metabolic divergence of Methylophilaceae.</title>
        <authorList>
            <person name="Lapidus A."/>
            <person name="Clum A."/>
            <person name="Labutti K."/>
            <person name="Kaluzhnaya M.G."/>
            <person name="Lim S."/>
            <person name="Beck D.A."/>
            <person name="Glavina Del Rio T."/>
            <person name="Nolan M."/>
            <person name="Mavromatis K."/>
            <person name="Huntemann M."/>
            <person name="Lucas S."/>
            <person name="Lidstrom M.E."/>
            <person name="Ivanova N."/>
            <person name="Chistoserdova L."/>
        </authorList>
    </citation>
    <scope>NUCLEOTIDE SEQUENCE [LARGE SCALE GENOMIC DNA]</scope>
    <source>
        <strain evidence="3">JLW8 / ATCC BAA-1282 / DSM 17540</strain>
    </source>
</reference>
<reference evidence="3" key="1">
    <citation type="submission" date="2009-07" db="EMBL/GenBank/DDBJ databases">
        <title>Complete sequence of Methylotenera mobilis JLW8.</title>
        <authorList>
            <consortium name="US DOE Joint Genome Institute"/>
            <person name="Lucas S."/>
            <person name="Copeland A."/>
            <person name="Lapidus A."/>
            <person name="Glavina del Rio T."/>
            <person name="Tice H."/>
            <person name="Bruce D."/>
            <person name="Goodwin L."/>
            <person name="Pitluck S."/>
            <person name="LaButti K.M."/>
            <person name="Clum A."/>
            <person name="Larimer F."/>
            <person name="Land M."/>
            <person name="Hauser L."/>
            <person name="Kyrpides N."/>
            <person name="Mikhailova N."/>
            <person name="Kayluzhnaya M."/>
            <person name="Chistoserdova L."/>
        </authorList>
    </citation>
    <scope>NUCLEOTIDE SEQUENCE [LARGE SCALE GENOMIC DNA]</scope>
    <source>
        <strain evidence="3">JLW8 / ATCC BAA-1282 / DSM 17540</strain>
    </source>
</reference>
<evidence type="ECO:0000313" key="3">
    <source>
        <dbReference type="Proteomes" id="UP000002742"/>
    </source>
</evidence>
<keyword evidence="1" id="KW-1133">Transmembrane helix</keyword>
<dbReference type="AlphaFoldDB" id="C6WVC7"/>
<organism evidence="2 3">
    <name type="scientific">Methylotenera mobilis (strain JLW8 / ATCC BAA-1282 / DSM 17540)</name>
    <dbReference type="NCBI Taxonomy" id="583345"/>
    <lineage>
        <taxon>Bacteria</taxon>
        <taxon>Pseudomonadati</taxon>
        <taxon>Pseudomonadota</taxon>
        <taxon>Betaproteobacteria</taxon>
        <taxon>Nitrosomonadales</taxon>
        <taxon>Methylophilaceae</taxon>
        <taxon>Methylotenera</taxon>
    </lineage>
</organism>
<dbReference type="KEGG" id="mmb:Mmol_0967"/>
<keyword evidence="3" id="KW-1185">Reference proteome</keyword>
<dbReference type="Proteomes" id="UP000002742">
    <property type="component" value="Chromosome"/>
</dbReference>
<keyword evidence="1" id="KW-0812">Transmembrane</keyword>
<proteinExistence type="predicted"/>
<accession>C6WVC7</accession>
<sequence length="33" mass="3840">MLIKLTKLRQELAITPLITWPIFLLITIFSAKL</sequence>
<gene>
    <name evidence="2" type="ordered locus">Mmol_0967</name>
</gene>
<dbReference type="HOGENOM" id="CLU_3382683_0_0_4"/>
<dbReference type="EMBL" id="CP001672">
    <property type="protein sequence ID" value="ACT47876.1"/>
    <property type="molecule type" value="Genomic_DNA"/>
</dbReference>
<keyword evidence="1" id="KW-0472">Membrane</keyword>
<evidence type="ECO:0000313" key="2">
    <source>
        <dbReference type="EMBL" id="ACT47876.1"/>
    </source>
</evidence>